<evidence type="ECO:0000256" key="1">
    <source>
        <dbReference type="SAM" id="MobiDB-lite"/>
    </source>
</evidence>
<dbReference type="PANTHER" id="PTHR14870:SF1">
    <property type="entry name" value="TUBULIN EPSILON AND DELTA COMPLEX PROTEIN 2"/>
    <property type="match status" value="1"/>
</dbReference>
<evidence type="ECO:0000313" key="3">
    <source>
        <dbReference type="RefSeq" id="XP_033819387.1"/>
    </source>
</evidence>
<feature type="compositionally biased region" description="Basic and acidic residues" evidence="1">
    <location>
        <begin position="126"/>
        <end position="136"/>
    </location>
</feature>
<sequence length="536" mass="60194">MDRGRGKAGRGAQSLTPFLSCSYLAMLPTDCAHRLLSILNWAQEDCTEQKKQLEEHLSISRALIGEWTINMLEDQKQEASNENEHGDEPSPEECQDLELLNKALAKALKIRESILATGSKVQGDAKGVEKGADKKPAPMSSAVHQKFTCKERTPKSIKATLRSKALEPIKNNSRYLLKAPYRTDPERKRIRVVSAIKLQPRGSKSTGKGAVKTSAPHKIKVSNSADELDLVQGYNGPEVMDSPFVESVGEDSEETKELLSGPERNLDCPAKEGMAESEMTQRNSKENALPPPNIFTLKEQGVTLRLPVSYRTAYLKNARLWEKSYLHQKNRAESAPGMQFIQRIQENFDSVMPALSPAMLKEEVTYLTNTYTLINQELEAEQFVEEDTDFLSWEDEYSRLLTLEGLQNVASDCLCKLQELREVAERHMKMDYGDCSKISTHADCAVFGDQKCRVVGSMTSPLLFYSSVQELKEIAALKLRVQVLHQQLALQTVLASELLPLLDSKYYQPLLYRAIYTLLCEAGEQFPVLIRDDLSD</sequence>
<dbReference type="KEGG" id="gsh:117369237"/>
<dbReference type="OrthoDB" id="9939072at2759"/>
<keyword evidence="2" id="KW-1185">Reference proteome</keyword>
<feature type="region of interest" description="Disordered" evidence="1">
    <location>
        <begin position="125"/>
        <end position="145"/>
    </location>
</feature>
<name>A0A6P8SLJ1_GEOSA</name>
<gene>
    <name evidence="3" type="primary">TEDC2</name>
</gene>
<dbReference type="PANTHER" id="PTHR14870">
    <property type="entry name" value="TUBULIN EPSILON AND DELTA COMPLEX PROTEIN 2"/>
    <property type="match status" value="1"/>
</dbReference>
<dbReference type="InterPro" id="IPR031518">
    <property type="entry name" value="DUF4693"/>
</dbReference>
<reference evidence="3" key="1">
    <citation type="submission" date="2025-08" db="UniProtKB">
        <authorList>
            <consortium name="RefSeq"/>
        </authorList>
    </citation>
    <scope>IDENTIFICATION</scope>
</reference>
<accession>A0A6P8SLJ1</accession>
<dbReference type="InParanoid" id="A0A6P8SLJ1"/>
<dbReference type="FunCoup" id="A0A6P8SLJ1">
    <property type="interactions" value="201"/>
</dbReference>
<dbReference type="CTD" id="80178"/>
<evidence type="ECO:0000313" key="2">
    <source>
        <dbReference type="Proteomes" id="UP000515159"/>
    </source>
</evidence>
<dbReference type="GeneID" id="117369237"/>
<proteinExistence type="predicted"/>
<dbReference type="Proteomes" id="UP000515159">
    <property type="component" value="Chromosome 11"/>
</dbReference>
<organism evidence="2 3">
    <name type="scientific">Geotrypetes seraphini</name>
    <name type="common">Gaboon caecilian</name>
    <name type="synonym">Caecilia seraphini</name>
    <dbReference type="NCBI Taxonomy" id="260995"/>
    <lineage>
        <taxon>Eukaryota</taxon>
        <taxon>Metazoa</taxon>
        <taxon>Chordata</taxon>
        <taxon>Craniata</taxon>
        <taxon>Vertebrata</taxon>
        <taxon>Euteleostomi</taxon>
        <taxon>Amphibia</taxon>
        <taxon>Gymnophiona</taxon>
        <taxon>Geotrypetes</taxon>
    </lineage>
</organism>
<feature type="region of interest" description="Disordered" evidence="1">
    <location>
        <begin position="246"/>
        <end position="269"/>
    </location>
</feature>
<protein>
    <submittedName>
        <fullName evidence="3">Tubulin epsilon and delta complex protein 2</fullName>
    </submittedName>
</protein>
<dbReference type="RefSeq" id="XP_033819387.1">
    <property type="nucleotide sequence ID" value="XM_033963496.1"/>
</dbReference>
<dbReference type="Pfam" id="PF15764">
    <property type="entry name" value="DUF4693"/>
    <property type="match status" value="1"/>
</dbReference>
<dbReference type="AlphaFoldDB" id="A0A6P8SLJ1"/>